<evidence type="ECO:0000256" key="4">
    <source>
        <dbReference type="ARBA" id="ARBA00022498"/>
    </source>
</evidence>
<evidence type="ECO:0000256" key="1">
    <source>
        <dbReference type="ARBA" id="ARBA00005067"/>
    </source>
</evidence>
<dbReference type="InterPro" id="IPR036291">
    <property type="entry name" value="NAD(P)-bd_dom_sf"/>
</dbReference>
<proteinExistence type="inferred from homology"/>
<evidence type="ECO:0000256" key="3">
    <source>
        <dbReference type="ARBA" id="ARBA00012068"/>
    </source>
</evidence>
<dbReference type="GO" id="GO:0006571">
    <property type="term" value="P:tyrosine biosynthetic process"/>
    <property type="evidence" value="ECO:0007669"/>
    <property type="project" value="UniProtKB-KW"/>
</dbReference>
<dbReference type="Proteomes" id="UP000217944">
    <property type="component" value="Unassembled WGS sequence"/>
</dbReference>
<name>A0A292YC68_9BACT</name>
<gene>
    <name evidence="11" type="ORF">LNAT_P0954</name>
</gene>
<dbReference type="EMBL" id="BDME01000002">
    <property type="protein sequence ID" value="GAX87657.1"/>
    <property type="molecule type" value="Genomic_DNA"/>
</dbReference>
<evidence type="ECO:0000256" key="8">
    <source>
        <dbReference type="ARBA" id="ARBA00023141"/>
    </source>
</evidence>
<accession>A0A292YC68</accession>
<sequence>MMTCGIIGLGLMGGSFALATKKYFKKILGVDHNPIHQKEALKLGLVDEIAELKDLEKVDVIIISIPIRGIISVLKGLSKLNLKKNVTIIDFGSTKESIVKNCPKNIRKNLVASHPMAGTEYSGPQAAIADLYENKVMVVCDIEDSGEVQKNTAIDIFRFLKMNIKFMKSSEHDRHAAFISHMPHIVSFSLANAVLNQEDREHIVTLAAGGFRDMSRLAKSNAKMWEDIFRENKKNLLDAIEAFKSELKIAKNLIENDKWDELKKWMKKGNELHKIM</sequence>
<keyword evidence="8" id="KW-0057">Aromatic amino acid biosynthesis</keyword>
<dbReference type="Gene3D" id="1.10.3660.10">
    <property type="entry name" value="6-phosphogluconate dehydrogenase C-terminal like domain"/>
    <property type="match status" value="1"/>
</dbReference>
<dbReference type="GO" id="GO:0004665">
    <property type="term" value="F:prephenate dehydrogenase (NADP+) activity"/>
    <property type="evidence" value="ECO:0007669"/>
    <property type="project" value="InterPro"/>
</dbReference>
<dbReference type="GO" id="GO:0070403">
    <property type="term" value="F:NAD+ binding"/>
    <property type="evidence" value="ECO:0007669"/>
    <property type="project" value="InterPro"/>
</dbReference>
<keyword evidence="12" id="KW-1185">Reference proteome</keyword>
<dbReference type="FunFam" id="1.10.3660.10:FF:000003">
    <property type="entry name" value="Prephenate dehydrogenase"/>
    <property type="match status" value="1"/>
</dbReference>
<dbReference type="SUPFAM" id="SSF51735">
    <property type="entry name" value="NAD(P)-binding Rossmann-fold domains"/>
    <property type="match status" value="1"/>
</dbReference>
<dbReference type="PROSITE" id="PS51176">
    <property type="entry name" value="PDH_ADH"/>
    <property type="match status" value="1"/>
</dbReference>
<dbReference type="InterPro" id="IPR003099">
    <property type="entry name" value="Prephen_DH"/>
</dbReference>
<evidence type="ECO:0000313" key="11">
    <source>
        <dbReference type="EMBL" id="GAX87657.1"/>
    </source>
</evidence>
<protein>
    <recommendedName>
        <fullName evidence="3">prephenate dehydrogenase</fullName>
        <ecNumber evidence="3">1.3.1.12</ecNumber>
    </recommendedName>
</protein>
<evidence type="ECO:0000256" key="6">
    <source>
        <dbReference type="ARBA" id="ARBA00023002"/>
    </source>
</evidence>
<keyword evidence="5" id="KW-0028">Amino-acid biosynthesis</keyword>
<keyword evidence="4" id="KW-0827">Tyrosine biosynthesis</keyword>
<comment type="pathway">
    <text evidence="1">Amino-acid biosynthesis; L-tyrosine biosynthesis; (4-hydroxyphenyl)pyruvate from prephenate (NAD(+) route): step 1/1.</text>
</comment>
<feature type="domain" description="Prephenate/arogenate dehydrogenase" evidence="10">
    <location>
        <begin position="2"/>
        <end position="276"/>
    </location>
</feature>
<dbReference type="InterPro" id="IPR046825">
    <property type="entry name" value="PDH_C"/>
</dbReference>
<keyword evidence="7" id="KW-0520">NAD</keyword>
<dbReference type="AlphaFoldDB" id="A0A292YC68"/>
<dbReference type="GO" id="GO:0008977">
    <property type="term" value="F:prephenate dehydrogenase (NAD+) activity"/>
    <property type="evidence" value="ECO:0007669"/>
    <property type="project" value="UniProtKB-EC"/>
</dbReference>
<evidence type="ECO:0000256" key="7">
    <source>
        <dbReference type="ARBA" id="ARBA00023027"/>
    </source>
</evidence>
<evidence type="ECO:0000259" key="10">
    <source>
        <dbReference type="PROSITE" id="PS51176"/>
    </source>
</evidence>
<evidence type="ECO:0000313" key="12">
    <source>
        <dbReference type="Proteomes" id="UP000217944"/>
    </source>
</evidence>
<reference evidence="11 12" key="1">
    <citation type="journal article" date="2017" name="Syst. Appl. Microbiol.">
        <title>Lebetimonas natsushimae sp. nov., a novel strictly anaerobic, moderately thermophilic chemoautotroph isolated from a deep-sea hydrothermal vent polychaete nest in the Mid-Okinawa Trough.</title>
        <authorList>
            <person name="Nagata R."/>
            <person name="Takaki Y."/>
            <person name="Tame A."/>
            <person name="Nunoura T."/>
            <person name="Muto H."/>
            <person name="Mino S."/>
            <person name="Sawayama S."/>
            <person name="Takai K."/>
            <person name="Nakagawa S."/>
        </authorList>
    </citation>
    <scope>NUCLEOTIDE SEQUENCE [LARGE SCALE GENOMIC DNA]</scope>
    <source>
        <strain evidence="11 12">HS1857</strain>
    </source>
</reference>
<comment type="catalytic activity">
    <reaction evidence="9">
        <text>prephenate + NAD(+) = 3-(4-hydroxyphenyl)pyruvate + CO2 + NADH</text>
        <dbReference type="Rhea" id="RHEA:13869"/>
        <dbReference type="ChEBI" id="CHEBI:16526"/>
        <dbReference type="ChEBI" id="CHEBI:29934"/>
        <dbReference type="ChEBI" id="CHEBI:36242"/>
        <dbReference type="ChEBI" id="CHEBI:57540"/>
        <dbReference type="ChEBI" id="CHEBI:57945"/>
        <dbReference type="EC" id="1.3.1.12"/>
    </reaction>
</comment>
<organism evidence="11 12">
    <name type="scientific">Lebetimonas natsushimae</name>
    <dbReference type="NCBI Taxonomy" id="1936991"/>
    <lineage>
        <taxon>Bacteria</taxon>
        <taxon>Pseudomonadati</taxon>
        <taxon>Campylobacterota</taxon>
        <taxon>Epsilonproteobacteria</taxon>
        <taxon>Nautiliales</taxon>
        <taxon>Nautiliaceae</taxon>
        <taxon>Lebetimonas</taxon>
    </lineage>
</organism>
<dbReference type="EC" id="1.3.1.12" evidence="3"/>
<dbReference type="Pfam" id="PF02153">
    <property type="entry name" value="PDH_N"/>
    <property type="match status" value="1"/>
</dbReference>
<dbReference type="PANTHER" id="PTHR21363:SF0">
    <property type="entry name" value="PREPHENATE DEHYDROGENASE [NADP(+)]"/>
    <property type="match status" value="1"/>
</dbReference>
<evidence type="ECO:0000256" key="2">
    <source>
        <dbReference type="ARBA" id="ARBA00007964"/>
    </source>
</evidence>
<dbReference type="NCBIfam" id="NF006307">
    <property type="entry name" value="PRK08507.1"/>
    <property type="match status" value="1"/>
</dbReference>
<dbReference type="SUPFAM" id="SSF48179">
    <property type="entry name" value="6-phosphogluconate dehydrogenase C-terminal domain-like"/>
    <property type="match status" value="1"/>
</dbReference>
<dbReference type="InterPro" id="IPR008927">
    <property type="entry name" value="6-PGluconate_DH-like_C_sf"/>
</dbReference>
<dbReference type="PANTHER" id="PTHR21363">
    <property type="entry name" value="PREPHENATE DEHYDROGENASE"/>
    <property type="match status" value="1"/>
</dbReference>
<dbReference type="Pfam" id="PF20463">
    <property type="entry name" value="PDH_C"/>
    <property type="match status" value="1"/>
</dbReference>
<dbReference type="FunFam" id="3.40.50.720:FF:000208">
    <property type="entry name" value="Prephenate dehydrogenase"/>
    <property type="match status" value="1"/>
</dbReference>
<evidence type="ECO:0000256" key="5">
    <source>
        <dbReference type="ARBA" id="ARBA00022605"/>
    </source>
</evidence>
<keyword evidence="6 11" id="KW-0560">Oxidoreductase</keyword>
<comment type="similarity">
    <text evidence="2">Belongs to the prephenate/arogenate dehydrogenase family.</text>
</comment>
<dbReference type="InterPro" id="IPR050812">
    <property type="entry name" value="Preph/Arog_dehydrog"/>
</dbReference>
<dbReference type="InterPro" id="IPR046826">
    <property type="entry name" value="PDH_N"/>
</dbReference>
<dbReference type="Gene3D" id="3.40.50.720">
    <property type="entry name" value="NAD(P)-binding Rossmann-like Domain"/>
    <property type="match status" value="1"/>
</dbReference>
<evidence type="ECO:0000256" key="9">
    <source>
        <dbReference type="ARBA" id="ARBA00049260"/>
    </source>
</evidence>
<comment type="caution">
    <text evidence="11">The sequence shown here is derived from an EMBL/GenBank/DDBJ whole genome shotgun (WGS) entry which is preliminary data.</text>
</comment>